<dbReference type="GO" id="GO:0016747">
    <property type="term" value="F:acyltransferase activity, transferring groups other than amino-acyl groups"/>
    <property type="evidence" value="ECO:0007669"/>
    <property type="project" value="InterPro"/>
</dbReference>
<organism evidence="3 4">
    <name type="scientific">Branchiostoma belcheri</name>
    <name type="common">Amphioxus</name>
    <dbReference type="NCBI Taxonomy" id="7741"/>
    <lineage>
        <taxon>Eukaryota</taxon>
        <taxon>Metazoa</taxon>
        <taxon>Chordata</taxon>
        <taxon>Cephalochordata</taxon>
        <taxon>Leptocardii</taxon>
        <taxon>Amphioxiformes</taxon>
        <taxon>Branchiostomatidae</taxon>
        <taxon>Branchiostoma</taxon>
    </lineage>
</organism>
<feature type="transmembrane region" description="Helical" evidence="1">
    <location>
        <begin position="395"/>
        <end position="412"/>
    </location>
</feature>
<dbReference type="GeneID" id="109465931"/>
<proteinExistence type="predicted"/>
<reference evidence="4" key="1">
    <citation type="submission" date="2025-08" db="UniProtKB">
        <authorList>
            <consortium name="RefSeq"/>
        </authorList>
    </citation>
    <scope>IDENTIFICATION</scope>
    <source>
        <tissue evidence="4">Gonad</tissue>
    </source>
</reference>
<sequence length="570" mass="64364">MVGVCVPSSCTQHDVIQQLDGSIYWRVLVQQGMLQVTSAYSQKSPPIQGVTIAAICICSVVLLLNAIGTVYDVIIHQPRLLAIKRQKESEAQEPDLPVTLPDDKTFVMNALPSNETPAAGDKTSVINTVPPKETPAAKEGAGTHIAGRVLLCFSLYTNIGKLLSTKQAPGSITCLHGIRFISLTWVILAHTYGFARNRSHFDNPIEPFEIVKTFTFQAINNSFIAVDSFFFLSGLLMSYVLLRQIAKKQAMGQSVPYGMVYFHRYWRLTPTYMFVLMLYMWVLPYMFSGPFWPKPPNGIDPNCGKNWWTNLLYINNLVNSDKECMDWTWYLANDMQFFVIGVPLVYILYRWQIVGLVVQLVLLLASFITIAVISWQYDIKAPRLTLYWPMYYVKPYCRIGPYLVGVFVGWMLNKINGNRQTVRLLMAVGWLVAAASAVAVLYSPYGVYQGTAFKTEHEHVLYVTLHRTVWGMALGWVVLACYYGYGGVVDIILSWKALVPLSKLTYCAYLGHLLVVLAVYLSRDLPIHFTSFSMIYFFLGHVALAYAFAFLVSVAVEIPLVQLETIIFKR</sequence>
<name>A0A6P4XQQ3_BRABE</name>
<keyword evidence="1" id="KW-1133">Transmembrane helix</keyword>
<evidence type="ECO:0000313" key="4">
    <source>
        <dbReference type="RefSeq" id="XP_019618975.1"/>
    </source>
</evidence>
<feature type="transmembrane region" description="Helical" evidence="1">
    <location>
        <begin position="534"/>
        <end position="561"/>
    </location>
</feature>
<dbReference type="KEGG" id="bbel:109465931"/>
<feature type="transmembrane region" description="Helical" evidence="1">
    <location>
        <begin position="223"/>
        <end position="242"/>
    </location>
</feature>
<evidence type="ECO:0000256" key="1">
    <source>
        <dbReference type="SAM" id="Phobius"/>
    </source>
</evidence>
<dbReference type="OrthoDB" id="207378at2759"/>
<feature type="transmembrane region" description="Helical" evidence="1">
    <location>
        <begin position="269"/>
        <end position="287"/>
    </location>
</feature>
<feature type="transmembrane region" description="Helical" evidence="1">
    <location>
        <begin position="356"/>
        <end position="375"/>
    </location>
</feature>
<feature type="transmembrane region" description="Helical" evidence="1">
    <location>
        <begin position="327"/>
        <end position="349"/>
    </location>
</feature>
<feature type="transmembrane region" description="Helical" evidence="1">
    <location>
        <begin position="50"/>
        <end position="75"/>
    </location>
</feature>
<feature type="transmembrane region" description="Helical" evidence="1">
    <location>
        <begin position="504"/>
        <end position="522"/>
    </location>
</feature>
<feature type="domain" description="Acyltransferase 3" evidence="2">
    <location>
        <begin position="174"/>
        <end position="552"/>
    </location>
</feature>
<gene>
    <name evidence="4" type="primary">LOC109465931</name>
</gene>
<dbReference type="Pfam" id="PF01757">
    <property type="entry name" value="Acyl_transf_3"/>
    <property type="match status" value="1"/>
</dbReference>
<dbReference type="InterPro" id="IPR052728">
    <property type="entry name" value="O2_lipid_transport_reg"/>
</dbReference>
<dbReference type="RefSeq" id="XP_019618975.1">
    <property type="nucleotide sequence ID" value="XM_019763416.1"/>
</dbReference>
<keyword evidence="1" id="KW-0812">Transmembrane</keyword>
<dbReference type="Proteomes" id="UP000515135">
    <property type="component" value="Unplaced"/>
</dbReference>
<dbReference type="InterPro" id="IPR002656">
    <property type="entry name" value="Acyl_transf_3_dom"/>
</dbReference>
<feature type="transmembrane region" description="Helical" evidence="1">
    <location>
        <begin position="468"/>
        <end position="492"/>
    </location>
</feature>
<evidence type="ECO:0000259" key="2">
    <source>
        <dbReference type="Pfam" id="PF01757"/>
    </source>
</evidence>
<evidence type="ECO:0000313" key="3">
    <source>
        <dbReference type="Proteomes" id="UP000515135"/>
    </source>
</evidence>
<feature type="transmembrane region" description="Helical" evidence="1">
    <location>
        <begin position="177"/>
        <end position="195"/>
    </location>
</feature>
<dbReference type="PANTHER" id="PTHR11161">
    <property type="entry name" value="O-ACYLTRANSFERASE"/>
    <property type="match status" value="1"/>
</dbReference>
<accession>A0A6P4XQQ3</accession>
<dbReference type="PANTHER" id="PTHR11161:SF0">
    <property type="entry name" value="O-ACYLTRANSFERASE LIKE PROTEIN"/>
    <property type="match status" value="1"/>
</dbReference>
<keyword evidence="3" id="KW-1185">Reference proteome</keyword>
<keyword evidence="1" id="KW-0472">Membrane</keyword>
<dbReference type="AlphaFoldDB" id="A0A6P4XQQ3"/>
<protein>
    <submittedName>
        <fullName evidence="4">Nose resistant to fluoxetine protein 6-like</fullName>
    </submittedName>
</protein>
<feature type="transmembrane region" description="Helical" evidence="1">
    <location>
        <begin position="424"/>
        <end position="448"/>
    </location>
</feature>